<gene>
    <name evidence="1" type="ORF">FHG12_07190</name>
</gene>
<proteinExistence type="predicted"/>
<sequence>MLTLPSEEYLQIVFRSDLNVLVGRWMRQTTPSEMQQGYHDLLDVAVSQNCRRWLVDVRRRDHANQDGTSWMQQTFFPQLAPRLGSKVSLAYLFAPSHLNDLEADATVPPLTYFDGRPYRVQRFVEEHIAMSWLDNCRLEEQHELSQSAIM</sequence>
<dbReference type="RefSeq" id="WP_139515085.1">
    <property type="nucleotide sequence ID" value="NZ_CP040896.1"/>
</dbReference>
<dbReference type="Proteomes" id="UP000305398">
    <property type="component" value="Chromosome"/>
</dbReference>
<evidence type="ECO:0000313" key="1">
    <source>
        <dbReference type="EMBL" id="QDA59905.1"/>
    </source>
</evidence>
<organism evidence="1 2">
    <name type="scientific">Hymenobacter jejuensis</name>
    <dbReference type="NCBI Taxonomy" id="2502781"/>
    <lineage>
        <taxon>Bacteria</taxon>
        <taxon>Pseudomonadati</taxon>
        <taxon>Bacteroidota</taxon>
        <taxon>Cytophagia</taxon>
        <taxon>Cytophagales</taxon>
        <taxon>Hymenobacteraceae</taxon>
        <taxon>Hymenobacter</taxon>
    </lineage>
</organism>
<reference evidence="1 2" key="1">
    <citation type="submission" date="2019-06" db="EMBL/GenBank/DDBJ databases">
        <authorList>
            <person name="Srinivasan S."/>
        </authorList>
    </citation>
    <scope>NUCLEOTIDE SEQUENCE [LARGE SCALE GENOMIC DNA]</scope>
    <source>
        <strain evidence="1 2">17J68-5</strain>
    </source>
</reference>
<name>A0A5B7ZZT1_9BACT</name>
<dbReference type="OrthoDB" id="884362at2"/>
<keyword evidence="2" id="KW-1185">Reference proteome</keyword>
<evidence type="ECO:0000313" key="2">
    <source>
        <dbReference type="Proteomes" id="UP000305398"/>
    </source>
</evidence>
<dbReference type="AlphaFoldDB" id="A0A5B7ZZT1"/>
<dbReference type="EMBL" id="CP040896">
    <property type="protein sequence ID" value="QDA59905.1"/>
    <property type="molecule type" value="Genomic_DNA"/>
</dbReference>
<evidence type="ECO:0008006" key="3">
    <source>
        <dbReference type="Google" id="ProtNLM"/>
    </source>
</evidence>
<dbReference type="KEGG" id="hyj:FHG12_07190"/>
<accession>A0A5B7ZZT1</accession>
<protein>
    <recommendedName>
        <fullName evidence="3">STAS/SEC14 domain-containing protein</fullName>
    </recommendedName>
</protein>